<keyword evidence="2" id="KW-1185">Reference proteome</keyword>
<dbReference type="EMBL" id="CP020715">
    <property type="protein sequence ID" value="ARJ05625.1"/>
    <property type="molecule type" value="Genomic_DNA"/>
</dbReference>
<accession>A0A1X9LK84</accession>
<sequence length="164" mass="17341">MKTTTRVLLSTPLLLLGLSTLVACSGSSAPPAVDSTTGAEIEQQDTDVFTLEIGDCLNDATAAHEVSELPLVDCAEEHDSEVYYEFDLPDDDTFPAATIDDDAAAGCEEQFESFVGIPYEESTLTYGTYQPTAQSWTGAHDRAVSCVIADPAGKVKGTLKGAAR</sequence>
<dbReference type="Pfam" id="PF13845">
    <property type="entry name" value="Septum_form"/>
    <property type="match status" value="1"/>
</dbReference>
<protein>
    <submittedName>
        <fullName evidence="1">Uncharacterized protein</fullName>
    </submittedName>
</protein>
<dbReference type="Proteomes" id="UP000192775">
    <property type="component" value="Chromosome"/>
</dbReference>
<reference evidence="1 2" key="1">
    <citation type="submission" date="2017-04" db="EMBL/GenBank/DDBJ databases">
        <authorList>
            <person name="Afonso C.L."/>
            <person name="Miller P.J."/>
            <person name="Scott M.A."/>
            <person name="Spackman E."/>
            <person name="Goraichik I."/>
            <person name="Dimitrov K.M."/>
            <person name="Suarez D.L."/>
            <person name="Swayne D.E."/>
        </authorList>
    </citation>
    <scope>NUCLEOTIDE SEQUENCE [LARGE SCALE GENOMIC DNA]</scope>
    <source>
        <strain evidence="2">XA(T)</strain>
    </source>
</reference>
<evidence type="ECO:0000313" key="1">
    <source>
        <dbReference type="EMBL" id="ARJ05625.1"/>
    </source>
</evidence>
<dbReference type="RefSeq" id="WP_085019763.1">
    <property type="nucleotide sequence ID" value="NZ_BMHD01000001.1"/>
</dbReference>
<organism evidence="1 2">
    <name type="scientific">Cnuibacter physcomitrellae</name>
    <dbReference type="NCBI Taxonomy" id="1619308"/>
    <lineage>
        <taxon>Bacteria</taxon>
        <taxon>Bacillati</taxon>
        <taxon>Actinomycetota</taxon>
        <taxon>Actinomycetes</taxon>
        <taxon>Micrococcales</taxon>
        <taxon>Microbacteriaceae</taxon>
        <taxon>Cnuibacter</taxon>
    </lineage>
</organism>
<dbReference type="InterPro" id="IPR026004">
    <property type="entry name" value="Septum_form"/>
</dbReference>
<evidence type="ECO:0000313" key="2">
    <source>
        <dbReference type="Proteomes" id="UP000192775"/>
    </source>
</evidence>
<dbReference type="PROSITE" id="PS51257">
    <property type="entry name" value="PROKAR_LIPOPROTEIN"/>
    <property type="match status" value="1"/>
</dbReference>
<gene>
    <name evidence="1" type="ORF">B5808_10610</name>
</gene>
<dbReference type="KEGG" id="cphy:B5808_10610"/>
<name>A0A1X9LK84_9MICO</name>
<dbReference type="AlphaFoldDB" id="A0A1X9LK84"/>
<dbReference type="STRING" id="1619308.B5808_10610"/>
<proteinExistence type="predicted"/>